<dbReference type="EMBL" id="CAJVPM010011439">
    <property type="protein sequence ID" value="CAG8581152.1"/>
    <property type="molecule type" value="Genomic_DNA"/>
</dbReference>
<comment type="caution">
    <text evidence="1">The sequence shown here is derived from an EMBL/GenBank/DDBJ whole genome shotgun (WGS) entry which is preliminary data.</text>
</comment>
<protein>
    <submittedName>
        <fullName evidence="1">7273_t:CDS:1</fullName>
    </submittedName>
</protein>
<dbReference type="Proteomes" id="UP000789860">
    <property type="component" value="Unassembled WGS sequence"/>
</dbReference>
<feature type="non-terminal residue" evidence="1">
    <location>
        <position position="1"/>
    </location>
</feature>
<sequence length="51" mass="5950">LEVQLKLKELYEQFNETSPQIRPKDPYSAFKSQPKAIALLEQINAEKMKKS</sequence>
<gene>
    <name evidence="1" type="ORF">SCALOS_LOCUS6212</name>
</gene>
<proteinExistence type="predicted"/>
<evidence type="ECO:0000313" key="2">
    <source>
        <dbReference type="Proteomes" id="UP000789860"/>
    </source>
</evidence>
<accession>A0ACA9MEJ2</accession>
<reference evidence="1" key="1">
    <citation type="submission" date="2021-06" db="EMBL/GenBank/DDBJ databases">
        <authorList>
            <person name="Kallberg Y."/>
            <person name="Tangrot J."/>
            <person name="Rosling A."/>
        </authorList>
    </citation>
    <scope>NUCLEOTIDE SEQUENCE</scope>
    <source>
        <strain evidence="1">AU212A</strain>
    </source>
</reference>
<organism evidence="1 2">
    <name type="scientific">Scutellospora calospora</name>
    <dbReference type="NCBI Taxonomy" id="85575"/>
    <lineage>
        <taxon>Eukaryota</taxon>
        <taxon>Fungi</taxon>
        <taxon>Fungi incertae sedis</taxon>
        <taxon>Mucoromycota</taxon>
        <taxon>Glomeromycotina</taxon>
        <taxon>Glomeromycetes</taxon>
        <taxon>Diversisporales</taxon>
        <taxon>Gigasporaceae</taxon>
        <taxon>Scutellospora</taxon>
    </lineage>
</organism>
<keyword evidence="2" id="KW-1185">Reference proteome</keyword>
<evidence type="ECO:0000313" key="1">
    <source>
        <dbReference type="EMBL" id="CAG8581152.1"/>
    </source>
</evidence>
<name>A0ACA9MEJ2_9GLOM</name>